<dbReference type="eggNOG" id="KOG1523">
    <property type="taxonomic scope" value="Eukaryota"/>
</dbReference>
<keyword evidence="6 8" id="KW-0009">Actin-binding</keyword>
<sequence length="379" mass="41380">MAEVFNFGIKPISCHAWNHDRSQIALSPNSNDVLIYKKSGKKWDLIHTLSEHTLKVTGIDWAPKTNRIVTCGADRNAYVWQLSNGEWIQELVILRINRAATCVRWSPQEDKFAVGSSSRMISICYFESDNNWWVSKHIKKPIRSTIVALDWHPNNVLLAAGCCDYKAYVFSAYIKEINQKPGATVWGKKMTFGILMQEFSMPCTGWVVGGGGGYIGIVHGVSFSNSGDCLAMVSHGSVVSVAKGGGELTSLRTEFLPFNDCIWFGETSVIAAGHDCNPMLFTAEGDCTKLKFSSKLDQTSKNAGGGKAVSAMNMFKMMDKKGAVETTSTELDTKHKNAIIQVSGALVGANQFSTCGKDGNIVVWDTKSLEAAIAGLRIA</sequence>
<dbReference type="Gene3D" id="2.130.10.10">
    <property type="entry name" value="YVTN repeat-like/Quinoprotein amine dehydrogenase"/>
    <property type="match status" value="1"/>
</dbReference>
<evidence type="ECO:0000256" key="5">
    <source>
        <dbReference type="ARBA" id="ARBA00022737"/>
    </source>
</evidence>
<feature type="repeat" description="WD" evidence="9">
    <location>
        <begin position="49"/>
        <end position="90"/>
    </location>
</feature>
<evidence type="ECO:0000256" key="2">
    <source>
        <dbReference type="ARBA" id="ARBA00006260"/>
    </source>
</evidence>
<dbReference type="SUPFAM" id="SSF50978">
    <property type="entry name" value="WD40 repeat-like"/>
    <property type="match status" value="1"/>
</dbReference>
<evidence type="ECO:0000256" key="9">
    <source>
        <dbReference type="PROSITE-ProRule" id="PRU00221"/>
    </source>
</evidence>
<dbReference type="Pfam" id="PF00400">
    <property type="entry name" value="WD40"/>
    <property type="match status" value="2"/>
</dbReference>
<keyword evidence="7 8" id="KW-0206">Cytoskeleton</keyword>
<comment type="subcellular location">
    <subcellularLocation>
        <location evidence="1">Cytoplasm</location>
        <location evidence="1">Cytoskeleton</location>
    </subcellularLocation>
</comment>
<comment type="similarity">
    <text evidence="2 8">Belongs to the WD repeat ARPC1 family.</text>
</comment>
<dbReference type="PROSITE" id="PS50082">
    <property type="entry name" value="WD_REPEATS_2"/>
    <property type="match status" value="1"/>
</dbReference>
<dbReference type="FunCoup" id="H2Z8B1">
    <property type="interactions" value="675"/>
</dbReference>
<dbReference type="InterPro" id="IPR017383">
    <property type="entry name" value="ARPC1"/>
</dbReference>
<name>H2Z8B1_CIOSA</name>
<dbReference type="InterPro" id="IPR015943">
    <property type="entry name" value="WD40/YVTN_repeat-like_dom_sf"/>
</dbReference>
<dbReference type="PANTHER" id="PTHR10709:SF2">
    <property type="entry name" value="ACTIN-RELATED PROTEIN 2_3 COMPLEX SUBUNIT"/>
    <property type="match status" value="1"/>
</dbReference>
<evidence type="ECO:0000256" key="4">
    <source>
        <dbReference type="ARBA" id="ARBA00022574"/>
    </source>
</evidence>
<evidence type="ECO:0000256" key="1">
    <source>
        <dbReference type="ARBA" id="ARBA00004245"/>
    </source>
</evidence>
<keyword evidence="4 9" id="KW-0853">WD repeat</keyword>
<dbReference type="OMA" id="EIHIFEW"/>
<dbReference type="InterPro" id="IPR001680">
    <property type="entry name" value="WD40_rpt"/>
</dbReference>
<reference evidence="10" key="2">
    <citation type="submission" date="2025-08" db="UniProtKB">
        <authorList>
            <consortium name="Ensembl"/>
        </authorList>
    </citation>
    <scope>IDENTIFICATION</scope>
</reference>
<comment type="function">
    <text evidence="8">Functions as component of the Arp2/3 complex which is involved in regulation of actin polymerization and together with an activating nucleation-promoting factor (NPF) mediates the formation of branched actin networks.</text>
</comment>
<dbReference type="GO" id="GO:0051015">
    <property type="term" value="F:actin filament binding"/>
    <property type="evidence" value="ECO:0007669"/>
    <property type="project" value="TreeGrafter"/>
</dbReference>
<reference evidence="11" key="1">
    <citation type="submission" date="2003-08" db="EMBL/GenBank/DDBJ databases">
        <authorList>
            <person name="Birren B."/>
            <person name="Nusbaum C."/>
            <person name="Abebe A."/>
            <person name="Abouelleil A."/>
            <person name="Adekoya E."/>
            <person name="Ait-zahra M."/>
            <person name="Allen N."/>
            <person name="Allen T."/>
            <person name="An P."/>
            <person name="Anderson M."/>
            <person name="Anderson S."/>
            <person name="Arachchi H."/>
            <person name="Armbruster J."/>
            <person name="Bachantsang P."/>
            <person name="Baldwin J."/>
            <person name="Barry A."/>
            <person name="Bayul T."/>
            <person name="Blitshsteyn B."/>
            <person name="Bloom T."/>
            <person name="Blye J."/>
            <person name="Boguslavskiy L."/>
            <person name="Borowsky M."/>
            <person name="Boukhgalter B."/>
            <person name="Brunache A."/>
            <person name="Butler J."/>
            <person name="Calixte N."/>
            <person name="Calvo S."/>
            <person name="Camarata J."/>
            <person name="Campo K."/>
            <person name="Chang J."/>
            <person name="Cheshatsang Y."/>
            <person name="Citroen M."/>
            <person name="Collymore A."/>
            <person name="Considine T."/>
            <person name="Cook A."/>
            <person name="Cooke P."/>
            <person name="Corum B."/>
            <person name="Cuomo C."/>
            <person name="David R."/>
            <person name="Dawoe T."/>
            <person name="Degray S."/>
            <person name="Dodge S."/>
            <person name="Dooley K."/>
            <person name="Dorje P."/>
            <person name="Dorjee K."/>
            <person name="Dorris L."/>
            <person name="Duffey N."/>
            <person name="Dupes A."/>
            <person name="Elkins T."/>
            <person name="Engels R."/>
            <person name="Erickson J."/>
            <person name="Farina A."/>
            <person name="Faro S."/>
            <person name="Ferreira P."/>
            <person name="Fischer H."/>
            <person name="Fitzgerald M."/>
            <person name="Foley K."/>
            <person name="Gage D."/>
            <person name="Galagan J."/>
            <person name="Gearin G."/>
            <person name="Gnerre S."/>
            <person name="Gnirke A."/>
            <person name="Goyette A."/>
            <person name="Graham J."/>
            <person name="Grandbois E."/>
            <person name="Gyaltsen K."/>
            <person name="Hafez N."/>
            <person name="Hagopian D."/>
            <person name="Hagos B."/>
            <person name="Hall J."/>
            <person name="Hatcher B."/>
            <person name="Heller A."/>
            <person name="Higgins H."/>
            <person name="Honan T."/>
            <person name="Horn A."/>
            <person name="Houde N."/>
            <person name="Hughes L."/>
            <person name="Hulme W."/>
            <person name="Husby E."/>
            <person name="Iliev I."/>
            <person name="Jaffe D."/>
            <person name="Jones C."/>
            <person name="Kamal M."/>
            <person name="Kamat A."/>
            <person name="Kamvysselis M."/>
            <person name="Karlsson E."/>
            <person name="Kells C."/>
            <person name="Kieu A."/>
            <person name="Kisner P."/>
            <person name="Kodira C."/>
            <person name="Kulbokas E."/>
            <person name="Labutti K."/>
            <person name="Lama D."/>
            <person name="Landers T."/>
            <person name="Leger J."/>
            <person name="Levine S."/>
            <person name="Lewis D."/>
            <person name="Lewis T."/>
            <person name="Lindblad-toh K."/>
            <person name="Liu X."/>
            <person name="Lokyitsang T."/>
            <person name="Lokyitsang Y."/>
            <person name="Lucien O."/>
            <person name="Lui A."/>
            <person name="Ma L.J."/>
            <person name="Mabbitt R."/>
            <person name="Macdonald J."/>
            <person name="Maclean C."/>
            <person name="Major J."/>
            <person name="Manning J."/>
            <person name="Marabella R."/>
            <person name="Maru K."/>
            <person name="Matthews C."/>
            <person name="Mauceli E."/>
            <person name="Mccarthy M."/>
            <person name="Mcdonough S."/>
            <person name="Mcghee T."/>
            <person name="Meldrim J."/>
            <person name="Meneus L."/>
            <person name="Mesirov J."/>
            <person name="Mihalev A."/>
            <person name="Mihova T."/>
            <person name="Mikkelsen T."/>
            <person name="Mlenga V."/>
            <person name="Moru K."/>
            <person name="Mozes J."/>
            <person name="Mulrain L."/>
            <person name="Munson G."/>
            <person name="Naylor J."/>
            <person name="Newes C."/>
            <person name="Nguyen C."/>
            <person name="Nguyen N."/>
            <person name="Nguyen T."/>
            <person name="Nicol R."/>
            <person name="Nielsen C."/>
            <person name="Nizzari M."/>
            <person name="Norbu C."/>
            <person name="Norbu N."/>
            <person name="O'donnell P."/>
            <person name="Okoawo O."/>
            <person name="O'leary S."/>
            <person name="Omotosho B."/>
            <person name="O'neill K."/>
            <person name="Osman S."/>
            <person name="Parker S."/>
            <person name="Perrin D."/>
            <person name="Phunkhang P."/>
            <person name="Piqani B."/>
            <person name="Purcell S."/>
            <person name="Rachupka T."/>
            <person name="Ramasamy U."/>
            <person name="Rameau R."/>
            <person name="Ray V."/>
            <person name="Raymond C."/>
            <person name="Retta R."/>
            <person name="Richardson S."/>
            <person name="Rise C."/>
            <person name="Rodriguez J."/>
            <person name="Rogers J."/>
            <person name="Rogov P."/>
            <person name="Rutman M."/>
            <person name="Schupbach R."/>
            <person name="Seaman C."/>
            <person name="Settipalli S."/>
            <person name="Sharpe T."/>
            <person name="Sheridan J."/>
            <person name="Sherpa N."/>
            <person name="Shi J."/>
            <person name="Smirnov S."/>
            <person name="Smith C."/>
            <person name="Sougnez C."/>
            <person name="Spencer B."/>
            <person name="Stalker J."/>
            <person name="Stange-thomann N."/>
            <person name="Stavropoulos S."/>
            <person name="Stetson K."/>
            <person name="Stone C."/>
            <person name="Stone S."/>
            <person name="Stubbs M."/>
            <person name="Talamas J."/>
            <person name="Tchuinga P."/>
            <person name="Tenzing P."/>
            <person name="Tesfaye S."/>
            <person name="Theodore J."/>
            <person name="Thoulutsang Y."/>
            <person name="Topham K."/>
            <person name="Towey S."/>
            <person name="Tsamla T."/>
            <person name="Tsomo N."/>
            <person name="Vallee D."/>
            <person name="Vassiliev H."/>
            <person name="Venkataraman V."/>
            <person name="Vinson J."/>
            <person name="Vo A."/>
            <person name="Wade C."/>
            <person name="Wang S."/>
            <person name="Wangchuk T."/>
            <person name="Wangdi T."/>
            <person name="Whittaker C."/>
            <person name="Wilkinson J."/>
            <person name="Wu Y."/>
            <person name="Wyman D."/>
            <person name="Yadav S."/>
            <person name="Yang S."/>
            <person name="Yang X."/>
            <person name="Yeager S."/>
            <person name="Yee E."/>
            <person name="Young G."/>
            <person name="Zainoun J."/>
            <person name="Zembeck L."/>
            <person name="Zimmer A."/>
            <person name="Zody M."/>
            <person name="Lander E."/>
        </authorList>
    </citation>
    <scope>NUCLEOTIDE SEQUENCE [LARGE SCALE GENOMIC DNA]</scope>
</reference>
<dbReference type="SMART" id="SM00320">
    <property type="entry name" value="WD40"/>
    <property type="match status" value="4"/>
</dbReference>
<protein>
    <recommendedName>
        <fullName evidence="8">Actin-related protein 2/3 complex subunit</fullName>
    </recommendedName>
</protein>
<keyword evidence="5" id="KW-0677">Repeat</keyword>
<dbReference type="InterPro" id="IPR036322">
    <property type="entry name" value="WD40_repeat_dom_sf"/>
</dbReference>
<evidence type="ECO:0000256" key="7">
    <source>
        <dbReference type="ARBA" id="ARBA00023212"/>
    </source>
</evidence>
<keyword evidence="3 8" id="KW-0963">Cytoplasm</keyword>
<dbReference type="InParanoid" id="H2Z8B1"/>
<proteinExistence type="inferred from homology"/>
<dbReference type="PROSITE" id="PS50294">
    <property type="entry name" value="WD_REPEATS_REGION"/>
    <property type="match status" value="1"/>
</dbReference>
<evidence type="ECO:0000313" key="10">
    <source>
        <dbReference type="Ensembl" id="ENSCSAVP00000013823.1"/>
    </source>
</evidence>
<evidence type="ECO:0000256" key="8">
    <source>
        <dbReference type="PIRNR" id="PIRNR038093"/>
    </source>
</evidence>
<keyword evidence="11" id="KW-1185">Reference proteome</keyword>
<accession>H2Z8B1</accession>
<dbReference type="GO" id="GO:0034314">
    <property type="term" value="P:Arp2/3 complex-mediated actin nucleation"/>
    <property type="evidence" value="ECO:0007669"/>
    <property type="project" value="UniProtKB-UniRule"/>
</dbReference>
<dbReference type="GeneTree" id="ENSGT00950000183183"/>
<evidence type="ECO:0000313" key="11">
    <source>
        <dbReference type="Proteomes" id="UP000007875"/>
    </source>
</evidence>
<evidence type="ECO:0000256" key="6">
    <source>
        <dbReference type="ARBA" id="ARBA00023203"/>
    </source>
</evidence>
<dbReference type="GO" id="GO:0005885">
    <property type="term" value="C:Arp2/3 protein complex"/>
    <property type="evidence" value="ECO:0007669"/>
    <property type="project" value="UniProtKB-UniRule"/>
</dbReference>
<dbReference type="Ensembl" id="ENSCSAVT00000013983.1">
    <property type="protein sequence ID" value="ENSCSAVP00000013823.1"/>
    <property type="gene ID" value="ENSCSAVG00000008106.1"/>
</dbReference>
<dbReference type="PIRSF" id="PIRSF038093">
    <property type="entry name" value="ARP2/3_su1"/>
    <property type="match status" value="1"/>
</dbReference>
<evidence type="ECO:0000256" key="3">
    <source>
        <dbReference type="ARBA" id="ARBA00022490"/>
    </source>
</evidence>
<dbReference type="PANTHER" id="PTHR10709">
    <property type="entry name" value="ACTIN-RELATED PROTEIN 2/3 COMPLEX SUBUNIT 1"/>
    <property type="match status" value="1"/>
</dbReference>
<reference evidence="10" key="3">
    <citation type="submission" date="2025-09" db="UniProtKB">
        <authorList>
            <consortium name="Ensembl"/>
        </authorList>
    </citation>
    <scope>IDENTIFICATION</scope>
</reference>
<dbReference type="AlphaFoldDB" id="H2Z8B1"/>
<organism evidence="10 11">
    <name type="scientific">Ciona savignyi</name>
    <name type="common">Pacific transparent sea squirt</name>
    <dbReference type="NCBI Taxonomy" id="51511"/>
    <lineage>
        <taxon>Eukaryota</taxon>
        <taxon>Metazoa</taxon>
        <taxon>Chordata</taxon>
        <taxon>Tunicata</taxon>
        <taxon>Ascidiacea</taxon>
        <taxon>Phlebobranchia</taxon>
        <taxon>Cionidae</taxon>
        <taxon>Ciona</taxon>
    </lineage>
</organism>
<dbReference type="STRING" id="51511.ENSCSAVP00000013823"/>
<dbReference type="Proteomes" id="UP000007875">
    <property type="component" value="Unassembled WGS sequence"/>
</dbReference>